<reference evidence="1" key="1">
    <citation type="submission" date="2023-03" db="EMBL/GenBank/DDBJ databases">
        <title>Massive genome expansion in bonnet fungi (Mycena s.s.) driven by repeated elements and novel gene families across ecological guilds.</title>
        <authorList>
            <consortium name="Lawrence Berkeley National Laboratory"/>
            <person name="Harder C.B."/>
            <person name="Miyauchi S."/>
            <person name="Viragh M."/>
            <person name="Kuo A."/>
            <person name="Thoen E."/>
            <person name="Andreopoulos B."/>
            <person name="Lu D."/>
            <person name="Skrede I."/>
            <person name="Drula E."/>
            <person name="Henrissat B."/>
            <person name="Morin E."/>
            <person name="Kohler A."/>
            <person name="Barry K."/>
            <person name="LaButti K."/>
            <person name="Morin E."/>
            <person name="Salamov A."/>
            <person name="Lipzen A."/>
            <person name="Mereny Z."/>
            <person name="Hegedus B."/>
            <person name="Baldrian P."/>
            <person name="Stursova M."/>
            <person name="Weitz H."/>
            <person name="Taylor A."/>
            <person name="Grigoriev I.V."/>
            <person name="Nagy L.G."/>
            <person name="Martin F."/>
            <person name="Kauserud H."/>
        </authorList>
    </citation>
    <scope>NUCLEOTIDE SEQUENCE</scope>
    <source>
        <strain evidence="1">CBHHK200</strain>
    </source>
</reference>
<gene>
    <name evidence="1" type="ORF">C8F04DRAFT_1066166</name>
</gene>
<dbReference type="EMBL" id="JARJCM010000004">
    <property type="protein sequence ID" value="KAJ7045788.1"/>
    <property type="molecule type" value="Genomic_DNA"/>
</dbReference>
<name>A0AAD6XB06_9AGAR</name>
<evidence type="ECO:0000313" key="1">
    <source>
        <dbReference type="EMBL" id="KAJ7045788.1"/>
    </source>
</evidence>
<comment type="caution">
    <text evidence="1">The sequence shown here is derived from an EMBL/GenBank/DDBJ whole genome shotgun (WGS) entry which is preliminary data.</text>
</comment>
<accession>A0AAD6XB06</accession>
<proteinExistence type="predicted"/>
<sequence length="106" mass="11727">MRHLGVFLGVFRLSPFPSNTVILSSQTRGRARSLGSEAVPRQLLSHRASAGFLCFLCLSESTGQVNEFLDFLFKTQNTVCVPDGAEKLLLRVPATFQFRGYGSHVH</sequence>
<protein>
    <submittedName>
        <fullName evidence="1">Uncharacterized protein</fullName>
    </submittedName>
</protein>
<organism evidence="1 2">
    <name type="scientific">Mycena alexandri</name>
    <dbReference type="NCBI Taxonomy" id="1745969"/>
    <lineage>
        <taxon>Eukaryota</taxon>
        <taxon>Fungi</taxon>
        <taxon>Dikarya</taxon>
        <taxon>Basidiomycota</taxon>
        <taxon>Agaricomycotina</taxon>
        <taxon>Agaricomycetes</taxon>
        <taxon>Agaricomycetidae</taxon>
        <taxon>Agaricales</taxon>
        <taxon>Marasmiineae</taxon>
        <taxon>Mycenaceae</taxon>
        <taxon>Mycena</taxon>
    </lineage>
</organism>
<dbReference type="AlphaFoldDB" id="A0AAD6XB06"/>
<keyword evidence="2" id="KW-1185">Reference proteome</keyword>
<evidence type="ECO:0000313" key="2">
    <source>
        <dbReference type="Proteomes" id="UP001218188"/>
    </source>
</evidence>
<dbReference type="Proteomes" id="UP001218188">
    <property type="component" value="Unassembled WGS sequence"/>
</dbReference>